<feature type="transmembrane region" description="Helical" evidence="1">
    <location>
        <begin position="72"/>
        <end position="93"/>
    </location>
</feature>
<feature type="transmembrane region" description="Helical" evidence="1">
    <location>
        <begin position="38"/>
        <end position="65"/>
    </location>
</feature>
<keyword evidence="1" id="KW-0812">Transmembrane</keyword>
<name>A0A0G0Q8J9_9BACT</name>
<accession>A0A0G0Q8J9</accession>
<evidence type="ECO:0000313" key="3">
    <source>
        <dbReference type="Proteomes" id="UP000034137"/>
    </source>
</evidence>
<keyword evidence="1" id="KW-1133">Transmembrane helix</keyword>
<comment type="caution">
    <text evidence="2">The sequence shown here is derived from an EMBL/GenBank/DDBJ whole genome shotgun (WGS) entry which is preliminary data.</text>
</comment>
<proteinExistence type="predicted"/>
<evidence type="ECO:0000313" key="2">
    <source>
        <dbReference type="EMBL" id="KKR33631.1"/>
    </source>
</evidence>
<evidence type="ECO:0000256" key="1">
    <source>
        <dbReference type="SAM" id="Phobius"/>
    </source>
</evidence>
<organism evidence="2 3">
    <name type="scientific">Candidatus Falkowbacteria bacterium GW2011_GWF2_39_8</name>
    <dbReference type="NCBI Taxonomy" id="1618642"/>
    <lineage>
        <taxon>Bacteria</taxon>
        <taxon>Candidatus Falkowiibacteriota</taxon>
    </lineage>
</organism>
<feature type="transmembrane region" description="Helical" evidence="1">
    <location>
        <begin position="113"/>
        <end position="134"/>
    </location>
</feature>
<dbReference type="AlphaFoldDB" id="A0A0G0Q8J9"/>
<dbReference type="EMBL" id="LBXO01000005">
    <property type="protein sequence ID" value="KKR33631.1"/>
    <property type="molecule type" value="Genomic_DNA"/>
</dbReference>
<gene>
    <name evidence="2" type="ORF">UT64_C0005G0011</name>
</gene>
<dbReference type="PATRIC" id="fig|1618642.3.peg.167"/>
<keyword evidence="1" id="KW-0472">Membrane</keyword>
<protein>
    <recommendedName>
        <fullName evidence="4">TVP38/TMEM64 family membrane protein</fullName>
    </recommendedName>
</protein>
<evidence type="ECO:0008006" key="4">
    <source>
        <dbReference type="Google" id="ProtNLM"/>
    </source>
</evidence>
<dbReference type="Proteomes" id="UP000034137">
    <property type="component" value="Unassembled WGS sequence"/>
</dbReference>
<reference evidence="2 3" key="1">
    <citation type="journal article" date="2015" name="Nature">
        <title>rRNA introns, odd ribosomes, and small enigmatic genomes across a large radiation of phyla.</title>
        <authorList>
            <person name="Brown C.T."/>
            <person name="Hug L.A."/>
            <person name="Thomas B.C."/>
            <person name="Sharon I."/>
            <person name="Castelle C.J."/>
            <person name="Singh A."/>
            <person name="Wilkins M.J."/>
            <person name="Williams K.H."/>
            <person name="Banfield J.F."/>
        </authorList>
    </citation>
    <scope>NUCLEOTIDE SEQUENCE [LARGE SCALE GENOMIC DNA]</scope>
</reference>
<sequence>MKWKYKNTFLLLVSLIVLYFVAETEFVKQFIAKIGEWGYFGAFLVGIFFVSTFTVAPSVLVIYYLAQSLNPWEVAIFAGIGAVIGDALIFSFLRDGIFDEIRPLFSFFQKPLFLRMINSSYFAWFLPIIGALIIASPFPDEIGISLMGLSKIKRWQFLIVSFVLNSAGLLIITTLARG</sequence>
<feature type="transmembrane region" description="Helical" evidence="1">
    <location>
        <begin position="155"/>
        <end position="176"/>
    </location>
</feature>